<organism evidence="4 5">
    <name type="scientific">Nasonia vitripennis</name>
    <name type="common">Parasitic wasp</name>
    <dbReference type="NCBI Taxonomy" id="7425"/>
    <lineage>
        <taxon>Eukaryota</taxon>
        <taxon>Metazoa</taxon>
        <taxon>Ecdysozoa</taxon>
        <taxon>Arthropoda</taxon>
        <taxon>Hexapoda</taxon>
        <taxon>Insecta</taxon>
        <taxon>Pterygota</taxon>
        <taxon>Neoptera</taxon>
        <taxon>Endopterygota</taxon>
        <taxon>Hymenoptera</taxon>
        <taxon>Apocrita</taxon>
        <taxon>Proctotrupomorpha</taxon>
        <taxon>Chalcidoidea</taxon>
        <taxon>Pteromalidae</taxon>
        <taxon>Pteromalinae</taxon>
        <taxon>Nasonia</taxon>
    </lineage>
</organism>
<evidence type="ECO:0000256" key="3">
    <source>
        <dbReference type="PROSITE-ProRule" id="PRU00221"/>
    </source>
</evidence>
<dbReference type="EnsemblMetazoa" id="XM_031932508">
    <property type="protein sequence ID" value="XP_031788368"/>
    <property type="gene ID" value="LOC100679284"/>
</dbReference>
<dbReference type="PROSITE" id="PS50082">
    <property type="entry name" value="WD_REPEATS_2"/>
    <property type="match status" value="1"/>
</dbReference>
<proteinExistence type="predicted"/>
<feature type="repeat" description="WD" evidence="3">
    <location>
        <begin position="302"/>
        <end position="319"/>
    </location>
</feature>
<dbReference type="Proteomes" id="UP000002358">
    <property type="component" value="Chromosome 5"/>
</dbReference>
<reference evidence="4" key="1">
    <citation type="submission" date="2021-01" db="UniProtKB">
        <authorList>
            <consortium name="EnsemblMetazoa"/>
        </authorList>
    </citation>
    <scope>IDENTIFICATION</scope>
</reference>
<dbReference type="InterPro" id="IPR036322">
    <property type="entry name" value="WD40_repeat_dom_sf"/>
</dbReference>
<name>A0A7M7QIS4_NASVI</name>
<protein>
    <recommendedName>
        <fullName evidence="6">Guanine nucleotide-binding protein subunit beta-like protein 1</fullName>
    </recommendedName>
</protein>
<evidence type="ECO:0000313" key="4">
    <source>
        <dbReference type="EnsemblMetazoa" id="XP_031788368"/>
    </source>
</evidence>
<dbReference type="EnsemblMetazoa" id="XM_001608123">
    <property type="protein sequence ID" value="XP_001608173"/>
    <property type="gene ID" value="LOC100679284"/>
</dbReference>
<dbReference type="EnsemblMetazoa" id="XM_032601088">
    <property type="protein sequence ID" value="XP_032456979"/>
    <property type="gene ID" value="LOC100679284"/>
</dbReference>
<dbReference type="Pfam" id="PF00400">
    <property type="entry name" value="WD40"/>
    <property type="match status" value="1"/>
</dbReference>
<keyword evidence="1 3" id="KW-0853">WD repeat</keyword>
<keyword evidence="5" id="KW-1185">Reference proteome</keyword>
<dbReference type="SMR" id="A0A7M7QIS4"/>
<accession>A0A7M7QIS4</accession>
<dbReference type="AlphaFoldDB" id="A0A7M7QIS4"/>
<dbReference type="InterPro" id="IPR001680">
    <property type="entry name" value="WD40_rpt"/>
</dbReference>
<sequence length="319" mass="35932">MAILPPDPVYLMRGDMGPVHSLMFRVSPYIEHLYAGTESGRVHIWDLMKNREIFKLNTSNEPCLAMHNMADECFITQRKGGAINFWQARSSSWVINKTVDTDYCGFCRCQVSTESELLIPLNDSRIGLFSLKTLRTEIELNPAHCLPDMKSLGQVMAIKPFVNESQYVLVAYDGGQMSLWDLRSKKILSSLEVEQCPMSVDYNSTLVHGIVGSPCDNLEVFSLSRDNELFEKTRLPLKNPGTSAIAIRPDVKVFAAGGWDGRIRIYSWKTLRPLVVLDQHKATIHDIIFSTCKVEAYNSKCLMAAAGKDGNISLWDLYN</sequence>
<dbReference type="SMART" id="SM00320">
    <property type="entry name" value="WD40"/>
    <property type="match status" value="4"/>
</dbReference>
<evidence type="ECO:0000256" key="2">
    <source>
        <dbReference type="ARBA" id="ARBA00022737"/>
    </source>
</evidence>
<dbReference type="EnsemblMetazoa" id="XM_032601087">
    <property type="protein sequence ID" value="XP_032456978"/>
    <property type="gene ID" value="LOC100679284"/>
</dbReference>
<dbReference type="Gene3D" id="2.130.10.10">
    <property type="entry name" value="YVTN repeat-like/Quinoprotein amine dehydrogenase"/>
    <property type="match status" value="2"/>
</dbReference>
<dbReference type="InterPro" id="IPR019775">
    <property type="entry name" value="WD40_repeat_CS"/>
</dbReference>
<dbReference type="KEGG" id="nvi:100679284"/>
<keyword evidence="2" id="KW-0677">Repeat</keyword>
<dbReference type="InterPro" id="IPR015943">
    <property type="entry name" value="WD40/YVTN_repeat-like_dom_sf"/>
</dbReference>
<dbReference type="SUPFAM" id="SSF50978">
    <property type="entry name" value="WD40 repeat-like"/>
    <property type="match status" value="1"/>
</dbReference>
<dbReference type="PROSITE" id="PS00678">
    <property type="entry name" value="WD_REPEATS_1"/>
    <property type="match status" value="1"/>
</dbReference>
<dbReference type="PANTHER" id="PTHR19854">
    <property type="entry name" value="TRANSDUCIN BETA-LIKE 3"/>
    <property type="match status" value="1"/>
</dbReference>
<gene>
    <name evidence="4" type="primary">100679284</name>
</gene>
<evidence type="ECO:0000256" key="1">
    <source>
        <dbReference type="ARBA" id="ARBA00022574"/>
    </source>
</evidence>
<dbReference type="PROSITE" id="PS50294">
    <property type="entry name" value="WD_REPEATS_REGION"/>
    <property type="match status" value="1"/>
</dbReference>
<evidence type="ECO:0000313" key="5">
    <source>
        <dbReference type="Proteomes" id="UP000002358"/>
    </source>
</evidence>
<dbReference type="OrthoDB" id="7668193at2759"/>
<dbReference type="PANTHER" id="PTHR19854:SF1">
    <property type="entry name" value="GUANINE NUCLEOTIDE-BINDING PROTEIN SUBUNIT BETA-LIKE PROTEIN 1"/>
    <property type="match status" value="1"/>
</dbReference>
<evidence type="ECO:0008006" key="6">
    <source>
        <dbReference type="Google" id="ProtNLM"/>
    </source>
</evidence>
<dbReference type="OMA" id="YQRQSMQ"/>